<dbReference type="Pfam" id="PF03947">
    <property type="entry name" value="Ribosomal_L2_C"/>
    <property type="match status" value="1"/>
</dbReference>
<dbReference type="FunFam" id="2.40.50.140:FF:000020">
    <property type="entry name" value="60S ribosomal protein L2"/>
    <property type="match status" value="1"/>
</dbReference>
<dbReference type="GO" id="GO:0002181">
    <property type="term" value="P:cytoplasmic translation"/>
    <property type="evidence" value="ECO:0007669"/>
    <property type="project" value="TreeGrafter"/>
</dbReference>
<dbReference type="SUPFAM" id="SSF50104">
    <property type="entry name" value="Translation proteins SH3-like domain"/>
    <property type="match status" value="1"/>
</dbReference>
<dbReference type="eggNOG" id="arCOG04067">
    <property type="taxonomic scope" value="Archaea"/>
</dbReference>
<dbReference type="Pfam" id="PF00181">
    <property type="entry name" value="Ribosomal_L2_N"/>
    <property type="match status" value="1"/>
</dbReference>
<dbReference type="GeneID" id="9131587"/>
<dbReference type="Proteomes" id="UP000002061">
    <property type="component" value="Chromosome"/>
</dbReference>
<dbReference type="NCBIfam" id="NF007180">
    <property type="entry name" value="PRK09612.1"/>
    <property type="match status" value="1"/>
</dbReference>
<dbReference type="HAMAP" id="MF_01320_A">
    <property type="entry name" value="Ribosomal_uL2_A"/>
    <property type="match status" value="1"/>
</dbReference>
<feature type="domain" description="Large ribosomal subunit protein uL2 RNA-binding" evidence="9">
    <location>
        <begin position="11"/>
        <end position="86"/>
    </location>
</feature>
<comment type="subunit">
    <text evidence="6">Part of the 50S ribosomal subunit. Forms a bridge to the 30S subunit in the 70S ribosome.</text>
</comment>
<comment type="function">
    <text evidence="6">One of the primary rRNA binding proteins. Required for association of the 30S and 50S subunits to form the 70S ribosome, for tRNA binding and peptide bond formation. It has been suggested to have peptidyltransferase activity; this is somewhat controversial. Makes several contacts with the 16S rRNA in the 70S ribosome.</text>
</comment>
<dbReference type="HOGENOM" id="CLU_036235_0_3_2"/>
<dbReference type="InterPro" id="IPR002171">
    <property type="entry name" value="Ribosomal_uL2"/>
</dbReference>
<proteinExistence type="inferred from homology"/>
<keyword evidence="2 6" id="KW-0699">rRNA-binding</keyword>
<dbReference type="PANTHER" id="PTHR13691">
    <property type="entry name" value="RIBOSOMAL PROTEIN L2"/>
    <property type="match status" value="1"/>
</dbReference>
<evidence type="ECO:0000259" key="8">
    <source>
        <dbReference type="SMART" id="SM01382"/>
    </source>
</evidence>
<dbReference type="SUPFAM" id="SSF50249">
    <property type="entry name" value="Nucleic acid-binding proteins"/>
    <property type="match status" value="1"/>
</dbReference>
<feature type="compositionally biased region" description="Basic residues" evidence="7">
    <location>
        <begin position="1"/>
        <end position="12"/>
    </location>
</feature>
<dbReference type="Gene3D" id="2.40.50.140">
    <property type="entry name" value="Nucleic acid-binding proteins"/>
    <property type="match status" value="1"/>
</dbReference>
<accession>D5VRP8</accession>
<evidence type="ECO:0000256" key="4">
    <source>
        <dbReference type="ARBA" id="ARBA00022980"/>
    </source>
</evidence>
<evidence type="ECO:0000259" key="9">
    <source>
        <dbReference type="SMART" id="SM01383"/>
    </source>
</evidence>
<dbReference type="PROSITE" id="PS00467">
    <property type="entry name" value="RIBOSOMAL_L2"/>
    <property type="match status" value="1"/>
</dbReference>
<organism evidence="10 11">
    <name type="scientific">Methanocaldococcus infernus (strain DSM 11812 / JCM 15783 / ME)</name>
    <dbReference type="NCBI Taxonomy" id="573063"/>
    <lineage>
        <taxon>Archaea</taxon>
        <taxon>Methanobacteriati</taxon>
        <taxon>Methanobacteriota</taxon>
        <taxon>Methanomada group</taxon>
        <taxon>Methanococci</taxon>
        <taxon>Methanococcales</taxon>
        <taxon>Methanocaldococcaceae</taxon>
        <taxon>Methanocaldococcus</taxon>
    </lineage>
</organism>
<dbReference type="Gene3D" id="4.10.950.10">
    <property type="entry name" value="Ribosomal protein L2, domain 3"/>
    <property type="match status" value="1"/>
</dbReference>
<feature type="compositionally biased region" description="Polar residues" evidence="7">
    <location>
        <begin position="210"/>
        <end position="219"/>
    </location>
</feature>
<dbReference type="PIRSF" id="PIRSF002158">
    <property type="entry name" value="Ribosomal_L2"/>
    <property type="match status" value="1"/>
</dbReference>
<evidence type="ECO:0000256" key="1">
    <source>
        <dbReference type="ARBA" id="ARBA00005636"/>
    </source>
</evidence>
<evidence type="ECO:0000256" key="7">
    <source>
        <dbReference type="SAM" id="MobiDB-lite"/>
    </source>
</evidence>
<dbReference type="SMART" id="SM01383">
    <property type="entry name" value="Ribosomal_L2"/>
    <property type="match status" value="1"/>
</dbReference>
<comment type="similarity">
    <text evidence="1 6">Belongs to the universal ribosomal protein uL2 family.</text>
</comment>
<feature type="region of interest" description="Disordered" evidence="7">
    <location>
        <begin position="202"/>
        <end position="242"/>
    </location>
</feature>
<keyword evidence="11" id="KW-1185">Reference proteome</keyword>
<dbReference type="EMBL" id="CP002009">
    <property type="protein sequence ID" value="ADG13251.1"/>
    <property type="molecule type" value="Genomic_DNA"/>
</dbReference>
<dbReference type="InterPro" id="IPR022669">
    <property type="entry name" value="Ribosomal_uL2_C"/>
</dbReference>
<dbReference type="InterPro" id="IPR014722">
    <property type="entry name" value="Rib_uL2_dom2"/>
</dbReference>
<evidence type="ECO:0000256" key="6">
    <source>
        <dbReference type="HAMAP-Rule" id="MF_01320"/>
    </source>
</evidence>
<name>D5VRP8_METIM</name>
<feature type="compositionally biased region" description="Basic residues" evidence="7">
    <location>
        <begin position="220"/>
        <end position="242"/>
    </location>
</feature>
<dbReference type="InterPro" id="IPR012340">
    <property type="entry name" value="NA-bd_OB-fold"/>
</dbReference>
<keyword evidence="3 6" id="KW-0694">RNA-binding</keyword>
<dbReference type="GO" id="GO:0019843">
    <property type="term" value="F:rRNA binding"/>
    <property type="evidence" value="ECO:0007669"/>
    <property type="project" value="UniProtKB-UniRule"/>
</dbReference>
<feature type="region of interest" description="Disordered" evidence="7">
    <location>
        <begin position="1"/>
        <end position="24"/>
    </location>
</feature>
<evidence type="ECO:0000313" key="10">
    <source>
        <dbReference type="EMBL" id="ADG13251.1"/>
    </source>
</evidence>
<evidence type="ECO:0000256" key="2">
    <source>
        <dbReference type="ARBA" id="ARBA00022730"/>
    </source>
</evidence>
<dbReference type="OrthoDB" id="5987at2157"/>
<dbReference type="PANTHER" id="PTHR13691:SF16">
    <property type="entry name" value="LARGE RIBOSOMAL SUBUNIT PROTEIN UL2"/>
    <property type="match status" value="1"/>
</dbReference>
<evidence type="ECO:0000256" key="5">
    <source>
        <dbReference type="ARBA" id="ARBA00023274"/>
    </source>
</evidence>
<sequence>MGKRLVAQRRGRGSPTYSCPSHKRRGAAKYRKFDELEKNGKVVGKIIDILHDPGRSAPVAQVKFETGEEKIMLVPEGMKVGDLIECGVAAEIKPGNVLPLGSIPEGIPVFNIETMPGDGGKLVRAGGCYAHVLTHDNDTTYVKLPSGKIRAFDSKCRATIGVVAGGGRLEKPLVKAGKAYWKYKAKGVKYPRVRGVAMNAVDHPFGGGNHQHTGKPTTVSRKKAPAGRKVGHISARRTGVRK</sequence>
<feature type="domain" description="Large ribosomal subunit protein uL2 C-terminal" evidence="8">
    <location>
        <begin position="92"/>
        <end position="225"/>
    </location>
</feature>
<evidence type="ECO:0000313" key="11">
    <source>
        <dbReference type="Proteomes" id="UP000002061"/>
    </source>
</evidence>
<dbReference type="STRING" id="573063.Metin_0581"/>
<dbReference type="SMART" id="SM01382">
    <property type="entry name" value="Ribosomal_L2_C"/>
    <property type="match status" value="1"/>
</dbReference>
<keyword evidence="4 6" id="KW-0689">Ribosomal protein</keyword>
<evidence type="ECO:0000256" key="3">
    <source>
        <dbReference type="ARBA" id="ARBA00022884"/>
    </source>
</evidence>
<protein>
    <recommendedName>
        <fullName evidence="6">Large ribosomal subunit protein uL2</fullName>
    </recommendedName>
</protein>
<dbReference type="FunFam" id="2.30.30.30:FF:000006">
    <property type="entry name" value="60S ribosomal protein L8"/>
    <property type="match status" value="1"/>
</dbReference>
<dbReference type="InterPro" id="IPR014726">
    <property type="entry name" value="Ribosomal_uL2_dom3"/>
</dbReference>
<dbReference type="GO" id="GO:0003735">
    <property type="term" value="F:structural constituent of ribosome"/>
    <property type="evidence" value="ECO:0007669"/>
    <property type="project" value="InterPro"/>
</dbReference>
<dbReference type="RefSeq" id="WP_013099997.1">
    <property type="nucleotide sequence ID" value="NC_014122.1"/>
</dbReference>
<keyword evidence="5 6" id="KW-0687">Ribonucleoprotein</keyword>
<dbReference type="FunFam" id="4.10.950.10:FF:000002">
    <property type="entry name" value="60S ribosomal protein L2"/>
    <property type="match status" value="1"/>
</dbReference>
<dbReference type="InterPro" id="IPR008991">
    <property type="entry name" value="Translation_prot_SH3-like_sf"/>
</dbReference>
<dbReference type="InterPro" id="IPR022671">
    <property type="entry name" value="Ribosomal_uL2_CS"/>
</dbReference>
<reference evidence="10" key="1">
    <citation type="submission" date="2010-04" db="EMBL/GenBank/DDBJ databases">
        <title>Complete sequence of Methanocaldococcus infernus ME.</title>
        <authorList>
            <consortium name="US DOE Joint Genome Institute"/>
            <person name="Lucas S."/>
            <person name="Copeland A."/>
            <person name="Lapidus A."/>
            <person name="Cheng J.-F."/>
            <person name="Bruce D."/>
            <person name="Goodwin L."/>
            <person name="Pitluck S."/>
            <person name="Munk A.C."/>
            <person name="Detter J.C."/>
            <person name="Han C."/>
            <person name="Tapia R."/>
            <person name="Land M."/>
            <person name="Hauser L."/>
            <person name="Kyrpides N."/>
            <person name="Mikhailova N."/>
            <person name="Sieprawska-Lupa M."/>
            <person name="Whitman W.B."/>
            <person name="Woyke T."/>
        </authorList>
    </citation>
    <scope>NUCLEOTIDE SEQUENCE [LARGE SCALE GENOMIC DNA]</scope>
    <source>
        <strain evidence="10">ME</strain>
    </source>
</reference>
<dbReference type="AlphaFoldDB" id="D5VRP8"/>
<dbReference type="InterPro" id="IPR022666">
    <property type="entry name" value="Ribosomal_uL2_RNA-bd_dom"/>
</dbReference>
<dbReference type="KEGG" id="mif:Metin_0581"/>
<dbReference type="InterPro" id="IPR023672">
    <property type="entry name" value="Ribosomal_uL2_arc_euk"/>
</dbReference>
<dbReference type="GO" id="GO:0022625">
    <property type="term" value="C:cytosolic large ribosomal subunit"/>
    <property type="evidence" value="ECO:0007669"/>
    <property type="project" value="TreeGrafter"/>
</dbReference>
<dbReference type="Gene3D" id="2.30.30.30">
    <property type="match status" value="1"/>
</dbReference>
<gene>
    <name evidence="6" type="primary">rpl2</name>
    <name evidence="10" type="ordered locus">Metin_0581</name>
</gene>